<feature type="region of interest" description="Disordered" evidence="10">
    <location>
        <begin position="1"/>
        <end position="96"/>
    </location>
</feature>
<dbReference type="STRING" id="578462.A0A0L0SW43"/>
<dbReference type="eggNOG" id="KOG0154">
    <property type="taxonomic scope" value="Eukaryota"/>
</dbReference>
<dbReference type="InterPro" id="IPR013087">
    <property type="entry name" value="Znf_C2H2_type"/>
</dbReference>
<dbReference type="OMA" id="FRDACFK"/>
<dbReference type="Pfam" id="PF00076">
    <property type="entry name" value="RRM_1"/>
    <property type="match status" value="1"/>
</dbReference>
<evidence type="ECO:0000256" key="9">
    <source>
        <dbReference type="PROSITE-ProRule" id="PRU00322"/>
    </source>
</evidence>
<gene>
    <name evidence="15" type="ORF">AMAG_19600</name>
</gene>
<dbReference type="AlphaFoldDB" id="A0A0L0SW43"/>
<feature type="compositionally biased region" description="Basic and acidic residues" evidence="10">
    <location>
        <begin position="24"/>
        <end position="36"/>
    </location>
</feature>
<name>A0A0L0SW43_ALLM3</name>
<evidence type="ECO:0000259" key="13">
    <source>
        <dbReference type="PROSITE" id="PS50174"/>
    </source>
</evidence>
<dbReference type="SMART" id="SM00360">
    <property type="entry name" value="RRM"/>
    <property type="match status" value="2"/>
</dbReference>
<evidence type="ECO:0000256" key="7">
    <source>
        <dbReference type="ARBA" id="ARBA00023242"/>
    </source>
</evidence>
<dbReference type="EMBL" id="GG745350">
    <property type="protein sequence ID" value="KNE66600.1"/>
    <property type="molecule type" value="Genomic_DNA"/>
</dbReference>
<dbReference type="OrthoDB" id="439808at2759"/>
<evidence type="ECO:0000256" key="3">
    <source>
        <dbReference type="ARBA" id="ARBA00022737"/>
    </source>
</evidence>
<feature type="domain" description="RRM" evidence="11">
    <location>
        <begin position="281"/>
        <end position="374"/>
    </location>
</feature>
<evidence type="ECO:0000256" key="2">
    <source>
        <dbReference type="ARBA" id="ARBA00022723"/>
    </source>
</evidence>
<evidence type="ECO:0000313" key="16">
    <source>
        <dbReference type="Proteomes" id="UP000054350"/>
    </source>
</evidence>
<evidence type="ECO:0008006" key="17">
    <source>
        <dbReference type="Google" id="ProtNLM"/>
    </source>
</evidence>
<feature type="domain" description="RRM" evidence="11">
    <location>
        <begin position="144"/>
        <end position="234"/>
    </location>
</feature>
<feature type="region of interest" description="Disordered" evidence="10">
    <location>
        <begin position="110"/>
        <end position="136"/>
    </location>
</feature>
<proteinExistence type="predicted"/>
<organism evidence="15 16">
    <name type="scientific">Allomyces macrogynus (strain ATCC 38327)</name>
    <name type="common">Allomyces javanicus var. macrogynus</name>
    <dbReference type="NCBI Taxonomy" id="578462"/>
    <lineage>
        <taxon>Eukaryota</taxon>
        <taxon>Fungi</taxon>
        <taxon>Fungi incertae sedis</taxon>
        <taxon>Blastocladiomycota</taxon>
        <taxon>Blastocladiomycetes</taxon>
        <taxon>Blastocladiales</taxon>
        <taxon>Blastocladiaceae</taxon>
        <taxon>Allomyces</taxon>
    </lineage>
</organism>
<feature type="compositionally biased region" description="Basic residues" evidence="10">
    <location>
        <begin position="60"/>
        <end position="72"/>
    </location>
</feature>
<dbReference type="GO" id="GO:0000398">
    <property type="term" value="P:mRNA splicing, via spliceosome"/>
    <property type="evidence" value="ECO:0007669"/>
    <property type="project" value="TreeGrafter"/>
</dbReference>
<dbReference type="PANTHER" id="PTHR13948">
    <property type="entry name" value="RNA-BINDING PROTEIN"/>
    <property type="match status" value="1"/>
</dbReference>
<keyword evidence="6 8" id="KW-0694">RNA-binding</keyword>
<comment type="subcellular location">
    <subcellularLocation>
        <location evidence="1">Nucleus</location>
    </subcellularLocation>
</comment>
<keyword evidence="4 9" id="KW-0863">Zinc-finger</keyword>
<dbReference type="PROSITE" id="PS50157">
    <property type="entry name" value="ZINC_FINGER_C2H2_2"/>
    <property type="match status" value="1"/>
</dbReference>
<dbReference type="GO" id="GO:0005634">
    <property type="term" value="C:nucleus"/>
    <property type="evidence" value="ECO:0007669"/>
    <property type="project" value="UniProtKB-SubCell"/>
</dbReference>
<dbReference type="SMART" id="SM00443">
    <property type="entry name" value="G_patch"/>
    <property type="match status" value="1"/>
</dbReference>
<evidence type="ECO:0000256" key="4">
    <source>
        <dbReference type="ARBA" id="ARBA00022771"/>
    </source>
</evidence>
<feature type="compositionally biased region" description="Basic and acidic residues" evidence="10">
    <location>
        <begin position="123"/>
        <end position="134"/>
    </location>
</feature>
<evidence type="ECO:0000256" key="5">
    <source>
        <dbReference type="ARBA" id="ARBA00022833"/>
    </source>
</evidence>
<feature type="domain" description="RanBP2-type" evidence="14">
    <location>
        <begin position="224"/>
        <end position="256"/>
    </location>
</feature>
<accession>A0A0L0SW43</accession>
<dbReference type="PROSITE" id="PS50102">
    <property type="entry name" value="RRM"/>
    <property type="match status" value="2"/>
</dbReference>
<feature type="compositionally biased region" description="Basic residues" evidence="10">
    <location>
        <begin position="13"/>
        <end position="23"/>
    </location>
</feature>
<feature type="compositionally biased region" description="Basic and acidic residues" evidence="10">
    <location>
        <begin position="1"/>
        <end position="12"/>
    </location>
</feature>
<evidence type="ECO:0000256" key="10">
    <source>
        <dbReference type="SAM" id="MobiDB-lite"/>
    </source>
</evidence>
<feature type="domain" description="C2H2-type" evidence="12">
    <location>
        <begin position="481"/>
        <end position="511"/>
    </location>
</feature>
<dbReference type="Gene3D" id="3.30.70.330">
    <property type="match status" value="2"/>
</dbReference>
<dbReference type="PROSITE" id="PS50174">
    <property type="entry name" value="G_PATCH"/>
    <property type="match status" value="1"/>
</dbReference>
<keyword evidence="16" id="KW-1185">Reference proteome</keyword>
<dbReference type="PROSITE" id="PS01358">
    <property type="entry name" value="ZF_RANBP2_1"/>
    <property type="match status" value="1"/>
</dbReference>
<dbReference type="SUPFAM" id="SSF54928">
    <property type="entry name" value="RNA-binding domain, RBD"/>
    <property type="match status" value="1"/>
</dbReference>
<dbReference type="PROSITE" id="PS50199">
    <property type="entry name" value="ZF_RANBP2_2"/>
    <property type="match status" value="1"/>
</dbReference>
<dbReference type="VEuPathDB" id="FungiDB:AMAG_19600"/>
<dbReference type="InterPro" id="IPR012677">
    <property type="entry name" value="Nucleotide-bd_a/b_plait_sf"/>
</dbReference>
<sequence>MSERRSRNDDRSSRRRSSSRHRHRDDYSDPEPHDYQYEGADYATSRSGRFKYRNVSPSPPRHRHRSRSRSRSRSRDYERRRSRYDHSRSRSRSRSLERWYEVHDGDRRSVRRSRAFQSAVDSASRDAARPRYARDGGAVGAPNQLVVIKRMHPDTDEHEIKETLIALGFSGSESVRVMRDQDGISRRFAMVKFPSIEEATRFVEAASGGFHLGHSVAKAVFFQARGPAVEWACRHCGKQNASTVGECSQCRATRTLDIPPAGQSSKTVLDGQDDVSADPTSLLLLRGLDAQTSADLIFKTFADLSAALRPGELDPAHVRLIHDKQTGTSLSFAFVEFPSSEVCRVVHEILNNKSYYPSGFYLNDRQVHVGFGKPTAFKTAYAPGKFTAVTPDARILIYRDDAAYPVGHPTPELAAPTTANDDDPLAAFYAEIGGEEPAAAAPPSDPSPAPPTPILATDPDLPPFDPFPVAETEDYLDVPRRLCALCQRQFTTRAALRRHAAESHLHATNRDDPLAVQLALFIKYHYLHPKPKPKRAATLAEGIGGKLLAKMGWGGGGLGRTGDGIVKPIQATAYTPGAGIGAGMAVQGDVPLAGMSLADRARETARMRYQ</sequence>
<dbReference type="GO" id="GO:0008270">
    <property type="term" value="F:zinc ion binding"/>
    <property type="evidence" value="ECO:0007669"/>
    <property type="project" value="UniProtKB-KW"/>
</dbReference>
<dbReference type="PANTHER" id="PTHR13948:SF3">
    <property type="entry name" value="FI21118P1"/>
    <property type="match status" value="1"/>
</dbReference>
<dbReference type="InterPro" id="IPR000467">
    <property type="entry name" value="G_patch_dom"/>
</dbReference>
<reference evidence="16" key="2">
    <citation type="submission" date="2009-11" db="EMBL/GenBank/DDBJ databases">
        <title>The Genome Sequence of Allomyces macrogynus strain ATCC 38327.</title>
        <authorList>
            <consortium name="The Broad Institute Genome Sequencing Platform"/>
            <person name="Russ C."/>
            <person name="Cuomo C."/>
            <person name="Shea T."/>
            <person name="Young S.K."/>
            <person name="Zeng Q."/>
            <person name="Koehrsen M."/>
            <person name="Haas B."/>
            <person name="Borodovsky M."/>
            <person name="Guigo R."/>
            <person name="Alvarado L."/>
            <person name="Berlin A."/>
            <person name="Borenstein D."/>
            <person name="Chen Z."/>
            <person name="Engels R."/>
            <person name="Freedman E."/>
            <person name="Gellesch M."/>
            <person name="Goldberg J."/>
            <person name="Griggs A."/>
            <person name="Gujja S."/>
            <person name="Heiman D."/>
            <person name="Hepburn T."/>
            <person name="Howarth C."/>
            <person name="Jen D."/>
            <person name="Larson L."/>
            <person name="Lewis B."/>
            <person name="Mehta T."/>
            <person name="Park D."/>
            <person name="Pearson M."/>
            <person name="Roberts A."/>
            <person name="Saif S."/>
            <person name="Shenoy N."/>
            <person name="Sisk P."/>
            <person name="Stolte C."/>
            <person name="Sykes S."/>
            <person name="Walk T."/>
            <person name="White J."/>
            <person name="Yandava C."/>
            <person name="Burger G."/>
            <person name="Gray M.W."/>
            <person name="Holland P.W.H."/>
            <person name="King N."/>
            <person name="Lang F.B.F."/>
            <person name="Roger A.J."/>
            <person name="Ruiz-Trillo I."/>
            <person name="Lander E."/>
            <person name="Nusbaum C."/>
        </authorList>
    </citation>
    <scope>NUCLEOTIDE SEQUENCE [LARGE SCALE GENOMIC DNA]</scope>
    <source>
        <strain evidence="16">ATCC 38327</strain>
    </source>
</reference>
<dbReference type="GO" id="GO:0003723">
    <property type="term" value="F:RNA binding"/>
    <property type="evidence" value="ECO:0007669"/>
    <property type="project" value="UniProtKB-UniRule"/>
</dbReference>
<reference evidence="15 16" key="1">
    <citation type="submission" date="2009-11" db="EMBL/GenBank/DDBJ databases">
        <title>Annotation of Allomyces macrogynus ATCC 38327.</title>
        <authorList>
            <consortium name="The Broad Institute Genome Sequencing Platform"/>
            <person name="Russ C."/>
            <person name="Cuomo C."/>
            <person name="Burger G."/>
            <person name="Gray M.W."/>
            <person name="Holland P.W.H."/>
            <person name="King N."/>
            <person name="Lang F.B.F."/>
            <person name="Roger A.J."/>
            <person name="Ruiz-Trillo I."/>
            <person name="Young S.K."/>
            <person name="Zeng Q."/>
            <person name="Gargeya S."/>
            <person name="Fitzgerald M."/>
            <person name="Haas B."/>
            <person name="Abouelleil A."/>
            <person name="Alvarado L."/>
            <person name="Arachchi H.M."/>
            <person name="Berlin A."/>
            <person name="Chapman S.B."/>
            <person name="Gearin G."/>
            <person name="Goldberg J."/>
            <person name="Griggs A."/>
            <person name="Gujja S."/>
            <person name="Hansen M."/>
            <person name="Heiman D."/>
            <person name="Howarth C."/>
            <person name="Larimer J."/>
            <person name="Lui A."/>
            <person name="MacDonald P.J.P."/>
            <person name="McCowen C."/>
            <person name="Montmayeur A."/>
            <person name="Murphy C."/>
            <person name="Neiman D."/>
            <person name="Pearson M."/>
            <person name="Priest M."/>
            <person name="Roberts A."/>
            <person name="Saif S."/>
            <person name="Shea T."/>
            <person name="Sisk P."/>
            <person name="Stolte C."/>
            <person name="Sykes S."/>
            <person name="Wortman J."/>
            <person name="Nusbaum C."/>
            <person name="Birren B."/>
        </authorList>
    </citation>
    <scope>NUCLEOTIDE SEQUENCE [LARGE SCALE GENOMIC DNA]</scope>
    <source>
        <strain evidence="15 16">ATCC 38327</strain>
    </source>
</reference>
<dbReference type="InterPro" id="IPR000504">
    <property type="entry name" value="RRM_dom"/>
</dbReference>
<feature type="compositionally biased region" description="Basic and acidic residues" evidence="10">
    <location>
        <begin position="73"/>
        <end position="96"/>
    </location>
</feature>
<feature type="domain" description="G-patch" evidence="13">
    <location>
        <begin position="540"/>
        <end position="585"/>
    </location>
</feature>
<dbReference type="InterPro" id="IPR035979">
    <property type="entry name" value="RBD_domain_sf"/>
</dbReference>
<evidence type="ECO:0000259" key="12">
    <source>
        <dbReference type="PROSITE" id="PS50157"/>
    </source>
</evidence>
<evidence type="ECO:0000256" key="1">
    <source>
        <dbReference type="ARBA" id="ARBA00004123"/>
    </source>
</evidence>
<protein>
    <recommendedName>
        <fullName evidence="17">G-patch domain-containing protein</fullName>
    </recommendedName>
</protein>
<evidence type="ECO:0000259" key="14">
    <source>
        <dbReference type="PROSITE" id="PS50199"/>
    </source>
</evidence>
<keyword evidence="7" id="KW-0539">Nucleus</keyword>
<evidence type="ECO:0000259" key="11">
    <source>
        <dbReference type="PROSITE" id="PS50102"/>
    </source>
</evidence>
<evidence type="ECO:0000256" key="6">
    <source>
        <dbReference type="ARBA" id="ARBA00022884"/>
    </source>
</evidence>
<evidence type="ECO:0000256" key="8">
    <source>
        <dbReference type="PROSITE-ProRule" id="PRU00176"/>
    </source>
</evidence>
<keyword evidence="2" id="KW-0479">Metal-binding</keyword>
<dbReference type="Proteomes" id="UP000054350">
    <property type="component" value="Unassembled WGS sequence"/>
</dbReference>
<dbReference type="InterPro" id="IPR001876">
    <property type="entry name" value="Znf_RanBP2"/>
</dbReference>
<keyword evidence="5" id="KW-0862">Zinc</keyword>
<evidence type="ECO:0000313" key="15">
    <source>
        <dbReference type="EMBL" id="KNE66600.1"/>
    </source>
</evidence>
<dbReference type="Pfam" id="PF01585">
    <property type="entry name" value="G-patch"/>
    <property type="match status" value="1"/>
</dbReference>
<dbReference type="PROSITE" id="PS00028">
    <property type="entry name" value="ZINC_FINGER_C2H2_1"/>
    <property type="match status" value="1"/>
</dbReference>
<keyword evidence="3" id="KW-0677">Repeat</keyword>